<dbReference type="Gene3D" id="3.30.465.10">
    <property type="match status" value="1"/>
</dbReference>
<dbReference type="GO" id="GO:0071949">
    <property type="term" value="F:FAD binding"/>
    <property type="evidence" value="ECO:0007669"/>
    <property type="project" value="InterPro"/>
</dbReference>
<dbReference type="InterPro" id="IPR016169">
    <property type="entry name" value="FAD-bd_PCMH_sub2"/>
</dbReference>
<dbReference type="GO" id="GO:0008720">
    <property type="term" value="F:D-lactate dehydrogenase (NAD+) activity"/>
    <property type="evidence" value="ECO:0007669"/>
    <property type="project" value="TreeGrafter"/>
</dbReference>
<dbReference type="PANTHER" id="PTHR11748">
    <property type="entry name" value="D-LACTATE DEHYDROGENASE"/>
    <property type="match status" value="1"/>
</dbReference>
<evidence type="ECO:0000256" key="3">
    <source>
        <dbReference type="ARBA" id="ARBA00022827"/>
    </source>
</evidence>
<accession>A0A160VC45</accession>
<dbReference type="SUPFAM" id="SSF56176">
    <property type="entry name" value="FAD-binding/transporter-associated domain-like"/>
    <property type="match status" value="1"/>
</dbReference>
<dbReference type="InterPro" id="IPR004017">
    <property type="entry name" value="Cys_rich_dom"/>
</dbReference>
<dbReference type="GO" id="GO:0004458">
    <property type="term" value="F:D-lactate dehydrogenase (cytochrome) activity"/>
    <property type="evidence" value="ECO:0007669"/>
    <property type="project" value="TreeGrafter"/>
</dbReference>
<dbReference type="InterPro" id="IPR004113">
    <property type="entry name" value="FAD-bd_oxidored_4_C"/>
</dbReference>
<dbReference type="Pfam" id="PF02754">
    <property type="entry name" value="CCG"/>
    <property type="match status" value="1"/>
</dbReference>
<dbReference type="Gene3D" id="3.30.70.2740">
    <property type="match status" value="1"/>
</dbReference>
<dbReference type="PANTHER" id="PTHR11748:SF119">
    <property type="entry name" value="D-2-HYDROXYGLUTARATE DEHYDROGENASE"/>
    <property type="match status" value="1"/>
</dbReference>
<dbReference type="Gene3D" id="1.10.45.10">
    <property type="entry name" value="Vanillyl-alcohol Oxidase, Chain A, domain 4"/>
    <property type="match status" value="1"/>
</dbReference>
<evidence type="ECO:0000313" key="6">
    <source>
        <dbReference type="EMBL" id="CUV04684.1"/>
    </source>
</evidence>
<dbReference type="Pfam" id="PF01565">
    <property type="entry name" value="FAD_binding_4"/>
    <property type="match status" value="1"/>
</dbReference>
<organism evidence="6">
    <name type="scientific">hydrothermal vent metagenome</name>
    <dbReference type="NCBI Taxonomy" id="652676"/>
    <lineage>
        <taxon>unclassified sequences</taxon>
        <taxon>metagenomes</taxon>
        <taxon>ecological metagenomes</taxon>
    </lineage>
</organism>
<keyword evidence="4 6" id="KW-0560">Oxidoreductase</keyword>
<name>A0A160VC45_9ZZZZ</name>
<dbReference type="InterPro" id="IPR006094">
    <property type="entry name" value="Oxid_FAD_bind_N"/>
</dbReference>
<dbReference type="PROSITE" id="PS51387">
    <property type="entry name" value="FAD_PCMH"/>
    <property type="match status" value="1"/>
</dbReference>
<evidence type="ECO:0000256" key="1">
    <source>
        <dbReference type="ARBA" id="ARBA00001974"/>
    </source>
</evidence>
<reference evidence="6" key="1">
    <citation type="submission" date="2015-10" db="EMBL/GenBank/DDBJ databases">
        <authorList>
            <person name="Gilbert D.G."/>
        </authorList>
    </citation>
    <scope>NUCLEOTIDE SEQUENCE</scope>
</reference>
<feature type="domain" description="FAD-binding PCMH-type" evidence="5">
    <location>
        <begin position="46"/>
        <end position="274"/>
    </location>
</feature>
<keyword evidence="2" id="KW-0285">Flavoprotein</keyword>
<dbReference type="InterPro" id="IPR016164">
    <property type="entry name" value="FAD-linked_Oxase-like_C"/>
</dbReference>
<gene>
    <name evidence="6" type="ORF">MGWOODY_Clf445</name>
</gene>
<dbReference type="GO" id="GO:0019154">
    <property type="term" value="F:glycolate dehydrogenase activity"/>
    <property type="evidence" value="ECO:0007669"/>
    <property type="project" value="UniProtKB-EC"/>
</dbReference>
<dbReference type="SUPFAM" id="SSF55103">
    <property type="entry name" value="FAD-linked oxidases, C-terminal domain"/>
    <property type="match status" value="1"/>
</dbReference>
<dbReference type="AlphaFoldDB" id="A0A160VC45"/>
<dbReference type="GO" id="GO:1903457">
    <property type="term" value="P:lactate catabolic process"/>
    <property type="evidence" value="ECO:0007669"/>
    <property type="project" value="TreeGrafter"/>
</dbReference>
<dbReference type="EMBL" id="FAXA01000211">
    <property type="protein sequence ID" value="CUV04684.1"/>
    <property type="molecule type" value="Genomic_DNA"/>
</dbReference>
<proteinExistence type="predicted"/>
<dbReference type="Pfam" id="PF13534">
    <property type="entry name" value="Fer4_17"/>
    <property type="match status" value="1"/>
</dbReference>
<dbReference type="EC" id="1.1.99.14" evidence="6"/>
<dbReference type="InterPro" id="IPR016166">
    <property type="entry name" value="FAD-bd_PCMH"/>
</dbReference>
<evidence type="ECO:0000256" key="4">
    <source>
        <dbReference type="ARBA" id="ARBA00023002"/>
    </source>
</evidence>
<sequence>MATTAATRVRASERDDVENALKRRVSGEVRFDPFSRVLYSTDASIYQMEPVGVVIPRNVEDVLAVIEVANETGVPVLPRAGGTSLAGQTVNHAIVTDFSKYLNQIIEVNKEEQWARVQPGIVLDDLNRQLLPYELMYAPDPTTSSRACVGGGVGNNTCGAHSVIYGKTLDHIKELDVVLSDGTQTHFQPLEARELEAKLSGAGLESDIYRGVRRLAQENAAEIEARYPNIMRRVSGYNLDEFLTDSPFNMTKMIVGSEGTLCVVTEVKINLVPRPTMTALSVVHFQDIFGASESVKDILVHNPSSIEIMDNNVLERSRASTGLGSNMAFIEGTPGAILVVEFYGESEAELTDKTNKLKDDMASRGHGYACVNMQDRAAQASVWAVRKNGLGLLMSMHGDAKPLPFVEDTAVDPENMGDFVRRFDEIVRNHNTEAAYYGHASVGCLHIRPVVSLKKQDGVDKMLSIADEISDLVKKFGGSLSGEHGDGIVRGVWNKKMFGPDIYKLFQELKGTFDPDGLMNPGKIIDTPSMDQNLRYGADYSAPGMPTKLDFSIDTDFAGAVEMCNGMGACRQHVGTMCPSYVATRDEEHSTRGRANLLRAALSGKLPKGTMTSKRLWEAMDLCLECKGCKSECESGVDMAKLKYEFLDQYHRANGVPLRNRVFANINRLSAWGSRMAPLSNLMASNPVGKMLSQMVLGIHPKRKPPKFVRQTFTKWFKSRQGQNPPKSPFTKRGLETATFEGTDTVVLLNDTYMNYNYPEIGKAAVALLEAAGLKVMLSDTKCCGRPMISKGLLDDATANAVANIDQLYAYAEQGIPVIGCEPSCLLTFKDEYPQLVRDERANKVAENSYMIDEFLMKLQEDGKLELTLGKLKKKVLFQAHCHQKAEVGTATSMAALRLAPGYQVELINAGCCGMAGSFGYEKEHYDLSMKIGEEALFPAIRAKDEDWEVAVMGVSCRQQVEDGTGRRARHLAEVLADALE</sequence>
<comment type="cofactor">
    <cofactor evidence="1">
        <name>FAD</name>
        <dbReference type="ChEBI" id="CHEBI:57692"/>
    </cofactor>
</comment>
<dbReference type="InterPro" id="IPR016171">
    <property type="entry name" value="Vanillyl_alc_oxidase_C-sub2"/>
</dbReference>
<protein>
    <submittedName>
        <fullName evidence="6">Glycolate dehydrogenase, subunit GlcD</fullName>
        <ecNumber evidence="6">1.1.99.14</ecNumber>
    </submittedName>
</protein>
<keyword evidence="3" id="KW-0274">FAD</keyword>
<evidence type="ECO:0000259" key="5">
    <source>
        <dbReference type="PROSITE" id="PS51387"/>
    </source>
</evidence>
<dbReference type="InterPro" id="IPR016167">
    <property type="entry name" value="FAD-bd_PCMH_sub1"/>
</dbReference>
<dbReference type="SUPFAM" id="SSF46548">
    <property type="entry name" value="alpha-helical ferredoxin"/>
    <property type="match status" value="1"/>
</dbReference>
<dbReference type="InterPro" id="IPR036318">
    <property type="entry name" value="FAD-bd_PCMH-like_sf"/>
</dbReference>
<evidence type="ECO:0000256" key="2">
    <source>
        <dbReference type="ARBA" id="ARBA00022630"/>
    </source>
</evidence>
<dbReference type="Pfam" id="PF02913">
    <property type="entry name" value="FAD-oxidase_C"/>
    <property type="match status" value="1"/>
</dbReference>
<dbReference type="Gene3D" id="3.30.43.10">
    <property type="entry name" value="Uridine Diphospho-n-acetylenolpyruvylglucosamine Reductase, domain 2"/>
    <property type="match status" value="1"/>
</dbReference>